<dbReference type="Proteomes" id="UP000674179">
    <property type="component" value="Chromosome 23"/>
</dbReference>
<dbReference type="OrthoDB" id="268003at2759"/>
<sequence>METPLPLRSHPSGRDECGRGENADFFPYRPLFTPLLQEVKIPLHSRRLPAMAELWGWGVGDQAAAILHVADFRRAERRRILWELERIPRLTLTPCTVSAAAREGGEEDERPRVR</sequence>
<dbReference type="EMBL" id="JAFHKP010000023">
    <property type="protein sequence ID" value="KAG5478896.1"/>
    <property type="molecule type" value="Genomic_DNA"/>
</dbReference>
<keyword evidence="2" id="KW-1185">Reference proteome</keyword>
<comment type="caution">
    <text evidence="1">The sequence shown here is derived from an EMBL/GenBank/DDBJ whole genome shotgun (WGS) entry which is preliminary data.</text>
</comment>
<evidence type="ECO:0000313" key="1">
    <source>
        <dbReference type="EMBL" id="KAG5478896.1"/>
    </source>
</evidence>
<dbReference type="AlphaFoldDB" id="A0A836KLM7"/>
<dbReference type="KEGG" id="lenr:94172676"/>
<name>A0A836KLM7_LEIEN</name>
<proteinExistence type="predicted"/>
<organism evidence="1 2">
    <name type="scientific">Leishmania enriettii</name>
    <dbReference type="NCBI Taxonomy" id="5663"/>
    <lineage>
        <taxon>Eukaryota</taxon>
        <taxon>Discoba</taxon>
        <taxon>Euglenozoa</taxon>
        <taxon>Kinetoplastea</taxon>
        <taxon>Metakinetoplastina</taxon>
        <taxon>Trypanosomatida</taxon>
        <taxon>Trypanosomatidae</taxon>
        <taxon>Leishmaniinae</taxon>
        <taxon>Leishmania</taxon>
    </lineage>
</organism>
<reference evidence="1 2" key="1">
    <citation type="submission" date="2021-02" db="EMBL/GenBank/DDBJ databases">
        <title>Leishmania (Mundinia) enrietti genome sequencing and assembly.</title>
        <authorList>
            <person name="Almutairi H."/>
            <person name="Gatherer D."/>
        </authorList>
    </citation>
    <scope>NUCLEOTIDE SEQUENCE [LARGE SCALE GENOMIC DNA]</scope>
    <source>
        <strain evidence="1">CUR178</strain>
    </source>
</reference>
<protein>
    <submittedName>
        <fullName evidence="1">Uncharacterized protein</fullName>
    </submittedName>
</protein>
<evidence type="ECO:0000313" key="2">
    <source>
        <dbReference type="Proteomes" id="UP000674179"/>
    </source>
</evidence>
<dbReference type="GeneID" id="94172676"/>
<gene>
    <name evidence="1" type="ORF">CUR178_05477</name>
</gene>
<dbReference type="RefSeq" id="XP_067692954.1">
    <property type="nucleotide sequence ID" value="XM_067837166.1"/>
</dbReference>
<accession>A0A836KLM7</accession>